<dbReference type="Gene3D" id="3.30.1360.120">
    <property type="entry name" value="Probable tRNA modification gtpase trme, domain 1"/>
    <property type="match status" value="1"/>
</dbReference>
<dbReference type="RefSeq" id="WP_347168239.1">
    <property type="nucleotide sequence ID" value="NZ_JBDNCH010000004.1"/>
</dbReference>
<protein>
    <submittedName>
        <fullName evidence="1">Sarcosine oxidase subunit gamma</fullName>
    </submittedName>
</protein>
<dbReference type="AlphaFoldDB" id="A0AAW9SUU7"/>
<evidence type="ECO:0000313" key="2">
    <source>
        <dbReference type="Proteomes" id="UP001428774"/>
    </source>
</evidence>
<sequence length="186" mass="19447">MTDLIPMTALGATEPRRETHGALTLVENADLALASLTLRRGQSAPSPFGLTLPPAGQAVAGANAGAFWIDRDQWMIEGPGQGASDFCAGVLAEAPACSVSEQTDGFTAFEITSSGGAGFVEPLLAKLVNLDPKGFTPGSVARTNLEHMSVFLLRRSDDHLAVIGMRTYAQALWHALATAARGWGGR</sequence>
<reference evidence="1 2" key="1">
    <citation type="submission" date="2024-05" db="EMBL/GenBank/DDBJ databases">
        <title>Genome sequence of Ponticoccus litoralis KCCM 90028.</title>
        <authorList>
            <person name="Kim J.M."/>
            <person name="Lee J.K."/>
            <person name="Choi B.J."/>
            <person name="Bayburt H."/>
            <person name="Baek J.H."/>
            <person name="Jeon C.O."/>
        </authorList>
    </citation>
    <scope>NUCLEOTIDE SEQUENCE [LARGE SCALE GENOMIC DNA]</scope>
    <source>
        <strain evidence="1 2">KCCM 90028</strain>
    </source>
</reference>
<keyword evidence="2" id="KW-1185">Reference proteome</keyword>
<dbReference type="Proteomes" id="UP001428774">
    <property type="component" value="Unassembled WGS sequence"/>
</dbReference>
<proteinExistence type="predicted"/>
<accession>A0AAW9SUU7</accession>
<gene>
    <name evidence="1" type="ORF">ABFB10_21265</name>
</gene>
<dbReference type="InterPro" id="IPR027266">
    <property type="entry name" value="TrmE/GcvT-like"/>
</dbReference>
<evidence type="ECO:0000313" key="1">
    <source>
        <dbReference type="EMBL" id="MEN9063135.1"/>
    </source>
</evidence>
<organism evidence="1 2">
    <name type="scientific">Ponticoccus litoralis</name>
    <dbReference type="NCBI Taxonomy" id="422297"/>
    <lineage>
        <taxon>Bacteria</taxon>
        <taxon>Pseudomonadati</taxon>
        <taxon>Pseudomonadota</taxon>
        <taxon>Alphaproteobacteria</taxon>
        <taxon>Rhodobacterales</taxon>
        <taxon>Roseobacteraceae</taxon>
        <taxon>Ponticoccus</taxon>
    </lineage>
</organism>
<dbReference type="EMBL" id="JBDNCH010000004">
    <property type="protein sequence ID" value="MEN9063135.1"/>
    <property type="molecule type" value="Genomic_DNA"/>
</dbReference>
<name>A0AAW9SUU7_9RHOB</name>
<comment type="caution">
    <text evidence="1">The sequence shown here is derived from an EMBL/GenBank/DDBJ whole genome shotgun (WGS) entry which is preliminary data.</text>
</comment>